<keyword evidence="1" id="KW-0805">Transcription regulation</keyword>
<evidence type="ECO:0000256" key="1">
    <source>
        <dbReference type="ARBA" id="ARBA00023015"/>
    </source>
</evidence>
<dbReference type="Proteomes" id="UP000451233">
    <property type="component" value="Unassembled WGS sequence"/>
</dbReference>
<dbReference type="InterPro" id="IPR036390">
    <property type="entry name" value="WH_DNA-bd_sf"/>
</dbReference>
<evidence type="ECO:0000259" key="4">
    <source>
        <dbReference type="PROSITE" id="PS51118"/>
    </source>
</evidence>
<feature type="domain" description="HTH hxlR-type" evidence="4">
    <location>
        <begin position="30"/>
        <end position="129"/>
    </location>
</feature>
<dbReference type="PROSITE" id="PS51118">
    <property type="entry name" value="HTH_HXLR"/>
    <property type="match status" value="1"/>
</dbReference>
<dbReference type="GO" id="GO:0003677">
    <property type="term" value="F:DNA binding"/>
    <property type="evidence" value="ECO:0007669"/>
    <property type="project" value="UniProtKB-KW"/>
</dbReference>
<protein>
    <submittedName>
        <fullName evidence="5">Transcriptional regulator</fullName>
    </submittedName>
</protein>
<accession>A0A7K1XUS8</accession>
<organism evidence="5 6">
    <name type="scientific">Hufsiella ginkgonis</name>
    <dbReference type="NCBI Taxonomy" id="2695274"/>
    <lineage>
        <taxon>Bacteria</taxon>
        <taxon>Pseudomonadati</taxon>
        <taxon>Bacteroidota</taxon>
        <taxon>Sphingobacteriia</taxon>
        <taxon>Sphingobacteriales</taxon>
        <taxon>Sphingobacteriaceae</taxon>
        <taxon>Hufsiella</taxon>
    </lineage>
</organism>
<dbReference type="PANTHER" id="PTHR33204:SF39">
    <property type="entry name" value="TRANSCRIPTIONAL REGULATORY PROTEIN"/>
    <property type="match status" value="1"/>
</dbReference>
<sequence>MKVTNGETAQLGTIEKVVNHFSDNRPTKDCPVTDVLCRISDKWTMHAIISLGKAEKLRFTELKKKIEGISQRMLTVTLRTLEEDGFVTRTIYPQIPPRVEYALTPLGRSLVAQIMSLSNWASENMEEVFKARERFKLN</sequence>
<keyword evidence="2" id="KW-0238">DNA-binding</keyword>
<evidence type="ECO:0000256" key="2">
    <source>
        <dbReference type="ARBA" id="ARBA00023125"/>
    </source>
</evidence>
<dbReference type="AlphaFoldDB" id="A0A7K1XUS8"/>
<dbReference type="EMBL" id="WVHS01000001">
    <property type="protein sequence ID" value="MXV14761.1"/>
    <property type="molecule type" value="Genomic_DNA"/>
</dbReference>
<gene>
    <name evidence="5" type="ORF">GS398_05585</name>
</gene>
<evidence type="ECO:0000256" key="3">
    <source>
        <dbReference type="ARBA" id="ARBA00023163"/>
    </source>
</evidence>
<dbReference type="Pfam" id="PF01638">
    <property type="entry name" value="HxlR"/>
    <property type="match status" value="1"/>
</dbReference>
<keyword evidence="6" id="KW-1185">Reference proteome</keyword>
<proteinExistence type="predicted"/>
<dbReference type="PANTHER" id="PTHR33204">
    <property type="entry name" value="TRANSCRIPTIONAL REGULATOR, MARR FAMILY"/>
    <property type="match status" value="1"/>
</dbReference>
<reference evidence="5 6" key="1">
    <citation type="submission" date="2019-11" db="EMBL/GenBank/DDBJ databases">
        <title>Pedobacter sp. HMF7056 Genome sequencing and assembly.</title>
        <authorList>
            <person name="Kang H."/>
            <person name="Kim H."/>
            <person name="Joh K."/>
        </authorList>
    </citation>
    <scope>NUCLEOTIDE SEQUENCE [LARGE SCALE GENOMIC DNA]</scope>
    <source>
        <strain evidence="5 6">HMF7056</strain>
    </source>
</reference>
<dbReference type="InterPro" id="IPR002577">
    <property type="entry name" value="HTH_HxlR"/>
</dbReference>
<name>A0A7K1XUS8_9SPHI</name>
<dbReference type="Gene3D" id="1.10.10.10">
    <property type="entry name" value="Winged helix-like DNA-binding domain superfamily/Winged helix DNA-binding domain"/>
    <property type="match status" value="1"/>
</dbReference>
<dbReference type="SUPFAM" id="SSF46785">
    <property type="entry name" value="Winged helix' DNA-binding domain"/>
    <property type="match status" value="1"/>
</dbReference>
<dbReference type="RefSeq" id="WP_160905712.1">
    <property type="nucleotide sequence ID" value="NZ_WVHS01000001.1"/>
</dbReference>
<comment type="caution">
    <text evidence="5">The sequence shown here is derived from an EMBL/GenBank/DDBJ whole genome shotgun (WGS) entry which is preliminary data.</text>
</comment>
<evidence type="ECO:0000313" key="6">
    <source>
        <dbReference type="Proteomes" id="UP000451233"/>
    </source>
</evidence>
<dbReference type="InterPro" id="IPR036388">
    <property type="entry name" value="WH-like_DNA-bd_sf"/>
</dbReference>
<evidence type="ECO:0000313" key="5">
    <source>
        <dbReference type="EMBL" id="MXV14761.1"/>
    </source>
</evidence>
<keyword evidence="3" id="KW-0804">Transcription</keyword>